<comment type="caution">
    <text evidence="8">The sequence shown here is derived from an EMBL/GenBank/DDBJ whole genome shotgun (WGS) entry which is preliminary data.</text>
</comment>
<dbReference type="OrthoDB" id="368476at2"/>
<dbReference type="PROSITE" id="PS01039">
    <property type="entry name" value="SBP_BACTERIAL_3"/>
    <property type="match status" value="1"/>
</dbReference>
<dbReference type="EMBL" id="QUSW01000001">
    <property type="protein sequence ID" value="RQP25548.1"/>
    <property type="molecule type" value="Genomic_DNA"/>
</dbReference>
<dbReference type="InterPro" id="IPR001320">
    <property type="entry name" value="Iontro_rcpt_C"/>
</dbReference>
<keyword evidence="9" id="KW-1185">Reference proteome</keyword>
<dbReference type="CDD" id="cd13530">
    <property type="entry name" value="PBP2_peptides_like"/>
    <property type="match status" value="1"/>
</dbReference>
<accession>A0A3N7HTA9</accession>
<dbReference type="SUPFAM" id="SSF53850">
    <property type="entry name" value="Periplasmic binding protein-like II"/>
    <property type="match status" value="1"/>
</dbReference>
<reference evidence="8 9" key="1">
    <citation type="submission" date="2018-08" db="EMBL/GenBank/DDBJ databases">
        <authorList>
            <person name="Khan S.A."/>
            <person name="Jeon C.O."/>
            <person name="Chun B.H."/>
            <person name="Jeong S.E."/>
        </authorList>
    </citation>
    <scope>NUCLEOTIDE SEQUENCE [LARGE SCALE GENOMIC DNA]</scope>
    <source>
        <strain evidence="8 9">S-16</strain>
    </source>
</reference>
<feature type="domain" description="Solute-binding protein family 3/N-terminal" evidence="6">
    <location>
        <begin position="40"/>
        <end position="257"/>
    </location>
</feature>
<dbReference type="PANTHER" id="PTHR35936">
    <property type="entry name" value="MEMBRANE-BOUND LYTIC MUREIN TRANSGLYCOSYLASE F"/>
    <property type="match status" value="1"/>
</dbReference>
<dbReference type="Gene3D" id="3.40.190.10">
    <property type="entry name" value="Periplasmic binding protein-like II"/>
    <property type="match status" value="2"/>
</dbReference>
<evidence type="ECO:0000256" key="3">
    <source>
        <dbReference type="ARBA" id="ARBA00022729"/>
    </source>
</evidence>
<evidence type="ECO:0000313" key="8">
    <source>
        <dbReference type="EMBL" id="RQP25548.1"/>
    </source>
</evidence>
<evidence type="ECO:0000256" key="4">
    <source>
        <dbReference type="RuleBase" id="RU003744"/>
    </source>
</evidence>
<dbReference type="InterPro" id="IPR018313">
    <property type="entry name" value="SBP_3_CS"/>
</dbReference>
<evidence type="ECO:0000256" key="5">
    <source>
        <dbReference type="SAM" id="SignalP"/>
    </source>
</evidence>
<sequence>MTMLHRLAMCFVSSVLACISLVHGDAAHARPFDDIKKDGRIIVATEGQFAPFNYFQGSRLTGFEVDIAEAMAQRMGVKIEWKALSFDALLAGLRQDRWDMVIASHGITEERSRAVTFSNPHYCSGGIIVSKGEGVRTVKDLSGKVVAVQIGSTYFDNVKKTTEAREVKTFPQDSDARAALITGRVDAWVTDRFVAKAALEANRASGMQLGDMVFVERIASAVAKGNGSVASEINKALAAIQADGTYDAISRKWFGEDIRCK</sequence>
<evidence type="ECO:0000313" key="9">
    <source>
        <dbReference type="Proteomes" id="UP000267464"/>
    </source>
</evidence>
<reference evidence="8 9" key="2">
    <citation type="submission" date="2018-12" db="EMBL/GenBank/DDBJ databases">
        <title>Rhizobacter gummiphilus sp. nov., a rubber-degrading bacterium isolated from the soil of a botanical garden in Japan.</title>
        <authorList>
            <person name="Shunsuke S.S."/>
        </authorList>
    </citation>
    <scope>NUCLEOTIDE SEQUENCE [LARGE SCALE GENOMIC DNA]</scope>
    <source>
        <strain evidence="8 9">S-16</strain>
    </source>
</reference>
<feature type="signal peptide" evidence="5">
    <location>
        <begin position="1"/>
        <end position="17"/>
    </location>
</feature>
<dbReference type="SMART" id="SM00079">
    <property type="entry name" value="PBPe"/>
    <property type="match status" value="1"/>
</dbReference>
<dbReference type="GO" id="GO:0030313">
    <property type="term" value="C:cell envelope"/>
    <property type="evidence" value="ECO:0007669"/>
    <property type="project" value="UniProtKB-SubCell"/>
</dbReference>
<dbReference type="PROSITE" id="PS51257">
    <property type="entry name" value="PROKAR_LIPOPROTEIN"/>
    <property type="match status" value="1"/>
</dbReference>
<dbReference type="GO" id="GO:0015276">
    <property type="term" value="F:ligand-gated monoatomic ion channel activity"/>
    <property type="evidence" value="ECO:0007669"/>
    <property type="project" value="InterPro"/>
</dbReference>
<evidence type="ECO:0000256" key="1">
    <source>
        <dbReference type="ARBA" id="ARBA00004196"/>
    </source>
</evidence>
<proteinExistence type="inferred from homology"/>
<dbReference type="GO" id="GO:0016020">
    <property type="term" value="C:membrane"/>
    <property type="evidence" value="ECO:0007669"/>
    <property type="project" value="InterPro"/>
</dbReference>
<comment type="subcellular location">
    <subcellularLocation>
        <location evidence="1">Cell envelope</location>
    </subcellularLocation>
</comment>
<protein>
    <submittedName>
        <fullName evidence="8">Amino acid ABC transporter substrate-binding protein</fullName>
    </submittedName>
</protein>
<organism evidence="8 9">
    <name type="scientific">Piscinibacter terrae</name>
    <dbReference type="NCBI Taxonomy" id="2496871"/>
    <lineage>
        <taxon>Bacteria</taxon>
        <taxon>Pseudomonadati</taxon>
        <taxon>Pseudomonadota</taxon>
        <taxon>Betaproteobacteria</taxon>
        <taxon>Burkholderiales</taxon>
        <taxon>Sphaerotilaceae</taxon>
        <taxon>Piscinibacter</taxon>
    </lineage>
</organism>
<dbReference type="Proteomes" id="UP000267464">
    <property type="component" value="Unassembled WGS sequence"/>
</dbReference>
<feature type="domain" description="Ionotropic glutamate receptor C-terminal" evidence="7">
    <location>
        <begin position="40"/>
        <end position="256"/>
    </location>
</feature>
<dbReference type="SMART" id="SM00062">
    <property type="entry name" value="PBPb"/>
    <property type="match status" value="1"/>
</dbReference>
<dbReference type="Pfam" id="PF00497">
    <property type="entry name" value="SBP_bac_3"/>
    <property type="match status" value="1"/>
</dbReference>
<dbReference type="RefSeq" id="WP_124538200.1">
    <property type="nucleotide sequence ID" value="NZ_QUSW01000001.1"/>
</dbReference>
<name>A0A3N7HTA9_9BURK</name>
<evidence type="ECO:0000256" key="2">
    <source>
        <dbReference type="ARBA" id="ARBA00010333"/>
    </source>
</evidence>
<comment type="similarity">
    <text evidence="2 4">Belongs to the bacterial solute-binding protein 3 family.</text>
</comment>
<evidence type="ECO:0000259" key="7">
    <source>
        <dbReference type="SMART" id="SM00079"/>
    </source>
</evidence>
<evidence type="ECO:0000259" key="6">
    <source>
        <dbReference type="SMART" id="SM00062"/>
    </source>
</evidence>
<feature type="chain" id="PRO_5017975411" evidence="5">
    <location>
        <begin position="18"/>
        <end position="261"/>
    </location>
</feature>
<dbReference type="PANTHER" id="PTHR35936:SF19">
    <property type="entry name" value="AMINO-ACID-BINDING PROTEIN YXEM-RELATED"/>
    <property type="match status" value="1"/>
</dbReference>
<dbReference type="AlphaFoldDB" id="A0A3N7HTA9"/>
<keyword evidence="3 5" id="KW-0732">Signal</keyword>
<dbReference type="InterPro" id="IPR001638">
    <property type="entry name" value="Solute-binding_3/MltF_N"/>
</dbReference>
<gene>
    <name evidence="8" type="ORF">DZC73_00235</name>
</gene>